<dbReference type="PANTHER" id="PTHR44757">
    <property type="entry name" value="DIGUANYLATE CYCLASE DGCP"/>
    <property type="match status" value="1"/>
</dbReference>
<feature type="domain" description="PAS" evidence="1">
    <location>
        <begin position="31"/>
        <end position="101"/>
    </location>
</feature>
<dbReference type="RefSeq" id="WP_161260134.1">
    <property type="nucleotide sequence ID" value="NZ_JAFBDC010000001.1"/>
</dbReference>
<evidence type="ECO:0000313" key="5">
    <source>
        <dbReference type="Proteomes" id="UP000471031"/>
    </source>
</evidence>
<dbReference type="PROSITE" id="PS50887">
    <property type="entry name" value="GGDEF"/>
    <property type="match status" value="1"/>
</dbReference>
<dbReference type="InterPro" id="IPR029787">
    <property type="entry name" value="Nucleotide_cyclase"/>
</dbReference>
<dbReference type="InterPro" id="IPR035965">
    <property type="entry name" value="PAS-like_dom_sf"/>
</dbReference>
<dbReference type="CDD" id="cd00130">
    <property type="entry name" value="PAS"/>
    <property type="match status" value="1"/>
</dbReference>
<dbReference type="AlphaFoldDB" id="A0A845L4Q7"/>
<dbReference type="InterPro" id="IPR000014">
    <property type="entry name" value="PAS"/>
</dbReference>
<dbReference type="InterPro" id="IPR013767">
    <property type="entry name" value="PAS_fold"/>
</dbReference>
<dbReference type="NCBIfam" id="TIGR00254">
    <property type="entry name" value="GGDEF"/>
    <property type="match status" value="1"/>
</dbReference>
<dbReference type="PROSITE" id="PS50112">
    <property type="entry name" value="PAS"/>
    <property type="match status" value="1"/>
</dbReference>
<comment type="caution">
    <text evidence="4">The sequence shown here is derived from an EMBL/GenBank/DDBJ whole genome shotgun (WGS) entry which is preliminary data.</text>
</comment>
<organism evidence="4 5">
    <name type="scientific">Heliomicrobium gestii</name>
    <name type="common">Heliobacterium gestii</name>
    <dbReference type="NCBI Taxonomy" id="2699"/>
    <lineage>
        <taxon>Bacteria</taxon>
        <taxon>Bacillati</taxon>
        <taxon>Bacillota</taxon>
        <taxon>Clostridia</taxon>
        <taxon>Eubacteriales</taxon>
        <taxon>Heliobacteriaceae</taxon>
        <taxon>Heliomicrobium</taxon>
    </lineage>
</organism>
<gene>
    <name evidence="4" type="ORF">GTO89_00690</name>
</gene>
<dbReference type="InterPro" id="IPR000160">
    <property type="entry name" value="GGDEF_dom"/>
</dbReference>
<dbReference type="Pfam" id="PF00990">
    <property type="entry name" value="GGDEF"/>
    <property type="match status" value="1"/>
</dbReference>
<dbReference type="PROSITE" id="PS50113">
    <property type="entry name" value="PAC"/>
    <property type="match status" value="1"/>
</dbReference>
<dbReference type="CDD" id="cd01949">
    <property type="entry name" value="GGDEF"/>
    <property type="match status" value="1"/>
</dbReference>
<feature type="domain" description="GGDEF" evidence="3">
    <location>
        <begin position="194"/>
        <end position="318"/>
    </location>
</feature>
<proteinExistence type="predicted"/>
<dbReference type="Gene3D" id="3.30.70.270">
    <property type="match status" value="1"/>
</dbReference>
<sequence length="318" mass="35915">MDYSLLTKEELVTRLLQAEETLNRLRFRDESECKLKKILHCAPVGICITDEQGVYEDVNPAYCSIYGYEKEELIGRSFAIVCTDDNRESVFAAYGSIISNRSERSDEWEVVRKDGRKIIVYAKTMSICENDGRPKNVTFVIDITARKKYEAELLLNNRLLQRQAVTDSLTGLLNHGAIFNALEVEVIQSSGSRKELCILLLDVDNLININEEYGHIVGDSILMSVSQVVYSTVRKEDIVGRYGGKRLLIIFPDTDLASARSIAENVWRKVQQIAEYEVHVSVSGGLIQRSDETSLDVIRKAEAQLHKAKMSGMNRIVS</sequence>
<evidence type="ECO:0000313" key="4">
    <source>
        <dbReference type="EMBL" id="MZP41547.1"/>
    </source>
</evidence>
<dbReference type="InterPro" id="IPR000700">
    <property type="entry name" value="PAS-assoc_C"/>
</dbReference>
<dbReference type="InterPro" id="IPR043128">
    <property type="entry name" value="Rev_trsase/Diguanyl_cyclase"/>
</dbReference>
<dbReference type="SUPFAM" id="SSF55073">
    <property type="entry name" value="Nucleotide cyclase"/>
    <property type="match status" value="1"/>
</dbReference>
<reference evidence="4 5" key="1">
    <citation type="submission" date="2020-01" db="EMBL/GenBank/DDBJ databases">
        <title>Whole genome sequence of Heliobacterium gestii DSM 11169.</title>
        <authorList>
            <person name="Kyndt J.A."/>
            <person name="Meyer T.E."/>
        </authorList>
    </citation>
    <scope>NUCLEOTIDE SEQUENCE [LARGE SCALE GENOMIC DNA]</scope>
    <source>
        <strain evidence="4 5">DSM 11169</strain>
    </source>
</reference>
<dbReference type="SUPFAM" id="SSF55785">
    <property type="entry name" value="PYP-like sensor domain (PAS domain)"/>
    <property type="match status" value="1"/>
</dbReference>
<dbReference type="Gene3D" id="3.30.450.20">
    <property type="entry name" value="PAS domain"/>
    <property type="match status" value="1"/>
</dbReference>
<dbReference type="SMART" id="SM00267">
    <property type="entry name" value="GGDEF"/>
    <property type="match status" value="1"/>
</dbReference>
<name>A0A845L4Q7_HELGE</name>
<protein>
    <submittedName>
        <fullName evidence="4">Diguanylate cyclase</fullName>
    </submittedName>
</protein>
<evidence type="ECO:0000259" key="3">
    <source>
        <dbReference type="PROSITE" id="PS50887"/>
    </source>
</evidence>
<dbReference type="PANTHER" id="PTHR44757:SF2">
    <property type="entry name" value="BIOFILM ARCHITECTURE MAINTENANCE PROTEIN MBAA"/>
    <property type="match status" value="1"/>
</dbReference>
<dbReference type="SMART" id="SM00091">
    <property type="entry name" value="PAS"/>
    <property type="match status" value="1"/>
</dbReference>
<keyword evidence="5" id="KW-1185">Reference proteome</keyword>
<dbReference type="Pfam" id="PF00989">
    <property type="entry name" value="PAS"/>
    <property type="match status" value="1"/>
</dbReference>
<feature type="domain" description="PAC" evidence="2">
    <location>
        <begin position="104"/>
        <end position="155"/>
    </location>
</feature>
<evidence type="ECO:0000259" key="2">
    <source>
        <dbReference type="PROSITE" id="PS50113"/>
    </source>
</evidence>
<dbReference type="Proteomes" id="UP000471031">
    <property type="component" value="Unassembled WGS sequence"/>
</dbReference>
<evidence type="ECO:0000259" key="1">
    <source>
        <dbReference type="PROSITE" id="PS50112"/>
    </source>
</evidence>
<dbReference type="GO" id="GO:0006355">
    <property type="term" value="P:regulation of DNA-templated transcription"/>
    <property type="evidence" value="ECO:0007669"/>
    <property type="project" value="InterPro"/>
</dbReference>
<accession>A0A845L4Q7</accession>
<dbReference type="OrthoDB" id="9798833at2"/>
<dbReference type="EMBL" id="WXEX01000001">
    <property type="protein sequence ID" value="MZP41547.1"/>
    <property type="molecule type" value="Genomic_DNA"/>
</dbReference>
<dbReference type="InterPro" id="IPR052155">
    <property type="entry name" value="Biofilm_reg_signaling"/>
</dbReference>
<dbReference type="NCBIfam" id="TIGR00229">
    <property type="entry name" value="sensory_box"/>
    <property type="match status" value="1"/>
</dbReference>